<dbReference type="InterPro" id="IPR038763">
    <property type="entry name" value="DHH_sf"/>
</dbReference>
<dbReference type="Pfam" id="PF17768">
    <property type="entry name" value="RecJ_OB"/>
    <property type="match status" value="1"/>
</dbReference>
<keyword evidence="5 9" id="KW-0269">Exonuclease</keyword>
<dbReference type="InterPro" id="IPR004610">
    <property type="entry name" value="RecJ"/>
</dbReference>
<dbReference type="InterPro" id="IPR041122">
    <property type="entry name" value="RecJ_OB"/>
</dbReference>
<dbReference type="GO" id="GO:0003676">
    <property type="term" value="F:nucleic acid binding"/>
    <property type="evidence" value="ECO:0007669"/>
    <property type="project" value="InterPro"/>
</dbReference>
<keyword evidence="3" id="KW-0540">Nuclease</keyword>
<dbReference type="GO" id="GO:0006310">
    <property type="term" value="P:DNA recombination"/>
    <property type="evidence" value="ECO:0007669"/>
    <property type="project" value="InterPro"/>
</dbReference>
<evidence type="ECO:0000313" key="9">
    <source>
        <dbReference type="EMBL" id="OGD34115.1"/>
    </source>
</evidence>
<comment type="caution">
    <text evidence="9">The sequence shown here is derived from an EMBL/GenBank/DDBJ whole genome shotgun (WGS) entry which is preliminary data.</text>
</comment>
<evidence type="ECO:0000256" key="5">
    <source>
        <dbReference type="ARBA" id="ARBA00022839"/>
    </source>
</evidence>
<gene>
    <name evidence="9" type="ORF">A2988_01375</name>
</gene>
<evidence type="ECO:0000256" key="1">
    <source>
        <dbReference type="ARBA" id="ARBA00005915"/>
    </source>
</evidence>
<evidence type="ECO:0000313" key="10">
    <source>
        <dbReference type="Proteomes" id="UP000176650"/>
    </source>
</evidence>
<evidence type="ECO:0000256" key="3">
    <source>
        <dbReference type="ARBA" id="ARBA00022722"/>
    </source>
</evidence>
<name>A0A1F5BU48_9BACT</name>
<dbReference type="GO" id="GO:0006281">
    <property type="term" value="P:DNA repair"/>
    <property type="evidence" value="ECO:0007669"/>
    <property type="project" value="InterPro"/>
</dbReference>
<proteinExistence type="inferred from homology"/>
<reference evidence="9 10" key="1">
    <citation type="journal article" date="2016" name="Nat. Commun.">
        <title>Thousands of microbial genomes shed light on interconnected biogeochemical processes in an aquifer system.</title>
        <authorList>
            <person name="Anantharaman K."/>
            <person name="Brown C.T."/>
            <person name="Hug L.A."/>
            <person name="Sharon I."/>
            <person name="Castelle C.J."/>
            <person name="Probst A.J."/>
            <person name="Thomas B.C."/>
            <person name="Singh A."/>
            <person name="Wilkins M.J."/>
            <person name="Karaoz U."/>
            <person name="Brodie E.L."/>
            <person name="Williams K.H."/>
            <person name="Hubbard S.S."/>
            <person name="Banfield J.F."/>
        </authorList>
    </citation>
    <scope>NUCLEOTIDE SEQUENCE [LARGE SCALE GENOMIC DNA]</scope>
</reference>
<dbReference type="Pfam" id="PF02272">
    <property type="entry name" value="DHHA1"/>
    <property type="match status" value="1"/>
</dbReference>
<dbReference type="SUPFAM" id="SSF64182">
    <property type="entry name" value="DHH phosphoesterases"/>
    <property type="match status" value="1"/>
</dbReference>
<dbReference type="InterPro" id="IPR051673">
    <property type="entry name" value="SSDNA_exonuclease_RecJ"/>
</dbReference>
<dbReference type="EMBL" id="MEYS01000002">
    <property type="protein sequence ID" value="OGD34115.1"/>
    <property type="molecule type" value="Genomic_DNA"/>
</dbReference>
<evidence type="ECO:0000259" key="8">
    <source>
        <dbReference type="Pfam" id="PF17768"/>
    </source>
</evidence>
<keyword evidence="4" id="KW-0378">Hydrolase</keyword>
<dbReference type="Gene3D" id="2.40.50.460">
    <property type="match status" value="1"/>
</dbReference>
<dbReference type="PANTHER" id="PTHR30255">
    <property type="entry name" value="SINGLE-STRANDED-DNA-SPECIFIC EXONUCLEASE RECJ"/>
    <property type="match status" value="1"/>
</dbReference>
<feature type="domain" description="DHHA1" evidence="7">
    <location>
        <begin position="368"/>
        <end position="455"/>
    </location>
</feature>
<dbReference type="AlphaFoldDB" id="A0A1F5BU48"/>
<organism evidence="9 10">
    <name type="scientific">Candidatus Azambacteria bacterium RIFCSPLOWO2_01_FULL_46_25</name>
    <dbReference type="NCBI Taxonomy" id="1797298"/>
    <lineage>
        <taxon>Bacteria</taxon>
        <taxon>Candidatus Azamiibacteriota</taxon>
    </lineage>
</organism>
<dbReference type="Pfam" id="PF01368">
    <property type="entry name" value="DHH"/>
    <property type="match status" value="1"/>
</dbReference>
<protein>
    <recommendedName>
        <fullName evidence="2">Single-stranded-DNA-specific exonuclease RecJ</fullName>
    </recommendedName>
</protein>
<dbReference type="InterPro" id="IPR003156">
    <property type="entry name" value="DHHA1_dom"/>
</dbReference>
<accession>A0A1F5BU48</accession>
<dbReference type="NCBIfam" id="TIGR00644">
    <property type="entry name" value="recJ"/>
    <property type="match status" value="1"/>
</dbReference>
<evidence type="ECO:0000256" key="2">
    <source>
        <dbReference type="ARBA" id="ARBA00019841"/>
    </source>
</evidence>
<evidence type="ECO:0000259" key="6">
    <source>
        <dbReference type="Pfam" id="PF01368"/>
    </source>
</evidence>
<feature type="domain" description="RecJ OB" evidence="8">
    <location>
        <begin position="476"/>
        <end position="589"/>
    </location>
</feature>
<evidence type="ECO:0000259" key="7">
    <source>
        <dbReference type="Pfam" id="PF02272"/>
    </source>
</evidence>
<feature type="domain" description="DDH" evidence="6">
    <location>
        <begin position="79"/>
        <end position="234"/>
    </location>
</feature>
<dbReference type="GO" id="GO:0008409">
    <property type="term" value="F:5'-3' exonuclease activity"/>
    <property type="evidence" value="ECO:0007669"/>
    <property type="project" value="InterPro"/>
</dbReference>
<dbReference type="Proteomes" id="UP000176650">
    <property type="component" value="Unassembled WGS sequence"/>
</dbReference>
<dbReference type="InterPro" id="IPR001667">
    <property type="entry name" value="DDH_dom"/>
</dbReference>
<evidence type="ECO:0000256" key="4">
    <source>
        <dbReference type="ARBA" id="ARBA00022801"/>
    </source>
</evidence>
<sequence>MADKQWKILDAAPDDFSMRFLEYPKPVLDLLYQRGLRTQSDIDEFMHPDYRAHVGSPYLLQDMEKAVSRIFDAISREEKIIIYGDYDADGICGSVILYSALSELGANFDVYIPDRFHEGYGLNEKALLEIAKGDAKLIITVDCGVTDVEEIAIARARGIDVIIVDHHLIPPKEPAAYAIINPKRTGETYPFRFFCATGLAFKVACALFASERAKPFNLKEGAEKWLLDVAAIGTVADMVPLVGENRTLVTYGLTVIEKTKRLGLKLLIDFEPQRMAAHARSPDAEKITSRTIAFSIAPRINATSRMAHATTSFELLITQSEAMARNLVAKVEDLNNGRRRMVDKILKEAEEMLAEIVAREGAMPFIICLGKDDWVPGVAGLVSGRLTEKYGRPSFIFGRVHDHYKGSCRSVGDLNIVELMRLCDERNGNVFREFGGHAMAGGFAIAPENIEKLKACLVRYGEEDLREKDLRPILCIDLEMPPDDISWELFDWLVRLEPYGEGNKKPLFLMRKAVVASYKAVGKKEDHVKLKLKGDPPAGGGVTKFFDCIGFGLSHKMENVKAGDRVDVVFELEANEWNGTRELQLNIKDIRKS</sequence>
<dbReference type="PANTHER" id="PTHR30255:SF2">
    <property type="entry name" value="SINGLE-STRANDED-DNA-SPECIFIC EXONUCLEASE RECJ"/>
    <property type="match status" value="1"/>
</dbReference>
<comment type="similarity">
    <text evidence="1">Belongs to the RecJ family.</text>
</comment>
<dbReference type="STRING" id="1797298.A2988_01375"/>
<dbReference type="Gene3D" id="3.90.1640.30">
    <property type="match status" value="1"/>
</dbReference>